<dbReference type="GO" id="GO:0004252">
    <property type="term" value="F:serine-type endopeptidase activity"/>
    <property type="evidence" value="ECO:0007669"/>
    <property type="project" value="UniProtKB-UniRule"/>
</dbReference>
<evidence type="ECO:0000256" key="4">
    <source>
        <dbReference type="ARBA" id="ARBA00022825"/>
    </source>
</evidence>
<gene>
    <name evidence="8" type="ORF">H9828_01215</name>
</gene>
<evidence type="ECO:0000256" key="3">
    <source>
        <dbReference type="ARBA" id="ARBA00022801"/>
    </source>
</evidence>
<feature type="active site" description="Charge relay system" evidence="5">
    <location>
        <position position="292"/>
    </location>
</feature>
<dbReference type="PROSITE" id="PS51892">
    <property type="entry name" value="SUBTILASE"/>
    <property type="match status" value="1"/>
</dbReference>
<dbReference type="InterPro" id="IPR051048">
    <property type="entry name" value="Peptidase_S8/S53_subtilisin"/>
</dbReference>
<name>A0A9D1YYD3_9BACT</name>
<dbReference type="Pfam" id="PF00082">
    <property type="entry name" value="Peptidase_S8"/>
    <property type="match status" value="1"/>
</dbReference>
<dbReference type="InterPro" id="IPR036852">
    <property type="entry name" value="Peptidase_S8/S53_dom_sf"/>
</dbReference>
<evidence type="ECO:0000313" key="8">
    <source>
        <dbReference type="EMBL" id="HIY68017.1"/>
    </source>
</evidence>
<dbReference type="PRINTS" id="PR00723">
    <property type="entry name" value="SUBTILISIN"/>
</dbReference>
<evidence type="ECO:0000256" key="2">
    <source>
        <dbReference type="ARBA" id="ARBA00022670"/>
    </source>
</evidence>
<dbReference type="Proteomes" id="UP000886844">
    <property type="component" value="Unassembled WGS sequence"/>
</dbReference>
<feature type="domain" description="Peptidase S8/S53" evidence="7">
    <location>
        <begin position="227"/>
        <end position="533"/>
    </location>
</feature>
<dbReference type="PROSITE" id="PS51257">
    <property type="entry name" value="PROKAR_LIPOPROTEIN"/>
    <property type="match status" value="1"/>
</dbReference>
<evidence type="ECO:0000313" key="9">
    <source>
        <dbReference type="Proteomes" id="UP000886844"/>
    </source>
</evidence>
<evidence type="ECO:0000259" key="7">
    <source>
        <dbReference type="Pfam" id="PF00082"/>
    </source>
</evidence>
<feature type="non-terminal residue" evidence="8">
    <location>
        <position position="628"/>
    </location>
</feature>
<feature type="active site" description="Charge relay system" evidence="5">
    <location>
        <position position="494"/>
    </location>
</feature>
<keyword evidence="6" id="KW-0732">Signal</keyword>
<protein>
    <submittedName>
        <fullName evidence="8">S8 family serine peptidase</fullName>
    </submittedName>
</protein>
<keyword evidence="4 5" id="KW-0720">Serine protease</keyword>
<organism evidence="8 9">
    <name type="scientific">Candidatus Alistipes intestinigallinarum</name>
    <dbReference type="NCBI Taxonomy" id="2838440"/>
    <lineage>
        <taxon>Bacteria</taxon>
        <taxon>Pseudomonadati</taxon>
        <taxon>Bacteroidota</taxon>
        <taxon>Bacteroidia</taxon>
        <taxon>Bacteroidales</taxon>
        <taxon>Rikenellaceae</taxon>
        <taxon>Alistipes</taxon>
    </lineage>
</organism>
<proteinExistence type="inferred from homology"/>
<dbReference type="PROSITE" id="PS00138">
    <property type="entry name" value="SUBTILASE_SER"/>
    <property type="match status" value="1"/>
</dbReference>
<dbReference type="InterPro" id="IPR023828">
    <property type="entry name" value="Peptidase_S8_Ser-AS"/>
</dbReference>
<sequence length="628" mass="66017">MKKIFMSLLLASVALAGGSCAKDDMDNGTGGGTDSANSGPVIVNASSAALNGEIVLRLKESAAESVTRTRSAGGPATRSGIDELDRILNEAGTVRFERLFPECGRFEERTRREGLHLWYYAQFDPTISASAMAKMLSACSDIDIIEYSLPAVSADYRRMGLPQVGEPATRSVAEDVRDVAFPFNESARSQELQWHYNNKGNVFTEQTRLGADANVYAAWQLATGNPDVIVAVIDQGVKYDHEDLAANMWVNQAELNGTSGVDDDGNGYVDDIYGYNFTNNTGELSFSYDASHGTHVAGTIAAVNNNGIGVCGIAGGSGKGDGVKIMSCEILNESESGSSGAGLAGQIRAIKYAADNGAVICQNSWGYTAGTISQTDWTRGTYSALTRAMEYFNKYAGLDENGVQTGPMAGGLVIFAAGNDGMNELCYPAADPAVVSVAATSFLGSPAYYTNYGTWVSLSAPGGDQMLSATYGGVYSTTVSSDGGSGYEGMQGTSMACPHVSGACALAISYYYGAEKRMGLTAEMLRQALLSSTRSVDRYCTGDSYASYRGLMGIGSLDTYKLLLTIVKMEGIPAQRIAVGATATIDLAEHFLSTSVLTYTNSAPEVVGVALQGGMLQISGLRKGSATI</sequence>
<dbReference type="GO" id="GO:0006508">
    <property type="term" value="P:proteolysis"/>
    <property type="evidence" value="ECO:0007669"/>
    <property type="project" value="UniProtKB-KW"/>
</dbReference>
<dbReference type="EMBL" id="DXDA01000011">
    <property type="protein sequence ID" value="HIY68017.1"/>
    <property type="molecule type" value="Genomic_DNA"/>
</dbReference>
<dbReference type="PANTHER" id="PTHR43399">
    <property type="entry name" value="SUBTILISIN-RELATED"/>
    <property type="match status" value="1"/>
</dbReference>
<accession>A0A9D1YYD3</accession>
<feature type="signal peptide" evidence="6">
    <location>
        <begin position="1"/>
        <end position="21"/>
    </location>
</feature>
<comment type="similarity">
    <text evidence="1 5">Belongs to the peptidase S8 family.</text>
</comment>
<dbReference type="PROSITE" id="PS00137">
    <property type="entry name" value="SUBTILASE_HIS"/>
    <property type="match status" value="1"/>
</dbReference>
<dbReference type="PANTHER" id="PTHR43399:SF4">
    <property type="entry name" value="CELL WALL-ASSOCIATED PROTEASE"/>
    <property type="match status" value="1"/>
</dbReference>
<dbReference type="SUPFAM" id="SSF52743">
    <property type="entry name" value="Subtilisin-like"/>
    <property type="match status" value="1"/>
</dbReference>
<dbReference type="Gene3D" id="3.40.50.200">
    <property type="entry name" value="Peptidase S8/S53 domain"/>
    <property type="match status" value="1"/>
</dbReference>
<dbReference type="InterPro" id="IPR000209">
    <property type="entry name" value="Peptidase_S8/S53_dom"/>
</dbReference>
<evidence type="ECO:0000256" key="5">
    <source>
        <dbReference type="PROSITE-ProRule" id="PRU01240"/>
    </source>
</evidence>
<comment type="caution">
    <text evidence="8">The sequence shown here is derived from an EMBL/GenBank/DDBJ whole genome shotgun (WGS) entry which is preliminary data.</text>
</comment>
<feature type="chain" id="PRO_5038800385" evidence="6">
    <location>
        <begin position="22"/>
        <end position="628"/>
    </location>
</feature>
<evidence type="ECO:0000256" key="6">
    <source>
        <dbReference type="SAM" id="SignalP"/>
    </source>
</evidence>
<keyword evidence="2 5" id="KW-0645">Protease</keyword>
<evidence type="ECO:0000256" key="1">
    <source>
        <dbReference type="ARBA" id="ARBA00011073"/>
    </source>
</evidence>
<reference evidence="8" key="1">
    <citation type="journal article" date="2021" name="PeerJ">
        <title>Extensive microbial diversity within the chicken gut microbiome revealed by metagenomics and culture.</title>
        <authorList>
            <person name="Gilroy R."/>
            <person name="Ravi A."/>
            <person name="Getino M."/>
            <person name="Pursley I."/>
            <person name="Horton D.L."/>
            <person name="Alikhan N.F."/>
            <person name="Baker D."/>
            <person name="Gharbi K."/>
            <person name="Hall N."/>
            <person name="Watson M."/>
            <person name="Adriaenssens E.M."/>
            <person name="Foster-Nyarko E."/>
            <person name="Jarju S."/>
            <person name="Secka A."/>
            <person name="Antonio M."/>
            <person name="Oren A."/>
            <person name="Chaudhuri R.R."/>
            <person name="La Ragione R."/>
            <person name="Hildebrand F."/>
            <person name="Pallen M.J."/>
        </authorList>
    </citation>
    <scope>NUCLEOTIDE SEQUENCE</scope>
    <source>
        <strain evidence="8">5134</strain>
    </source>
</reference>
<dbReference type="InterPro" id="IPR015500">
    <property type="entry name" value="Peptidase_S8_subtilisin-rel"/>
</dbReference>
<keyword evidence="3 5" id="KW-0378">Hydrolase</keyword>
<dbReference type="InterPro" id="IPR022398">
    <property type="entry name" value="Peptidase_S8_His-AS"/>
</dbReference>
<reference evidence="8" key="2">
    <citation type="submission" date="2021-04" db="EMBL/GenBank/DDBJ databases">
        <authorList>
            <person name="Gilroy R."/>
        </authorList>
    </citation>
    <scope>NUCLEOTIDE SEQUENCE</scope>
    <source>
        <strain evidence="8">5134</strain>
    </source>
</reference>
<dbReference type="AlphaFoldDB" id="A0A9D1YYD3"/>
<feature type="active site" description="Charge relay system" evidence="5">
    <location>
        <position position="234"/>
    </location>
</feature>